<name>A0A1Z2LDG6_9ACTN</name>
<dbReference type="InterPro" id="IPR036850">
    <property type="entry name" value="NDK-like_dom_sf"/>
</dbReference>
<gene>
    <name evidence="1" type="ORF">SMD11_6760</name>
</gene>
<proteinExistence type="predicted"/>
<dbReference type="Proteomes" id="UP000195755">
    <property type="component" value="Chromosome"/>
</dbReference>
<dbReference type="AlphaFoldDB" id="A0A1Z2LDG6"/>
<dbReference type="RefSeq" id="WP_159395439.1">
    <property type="nucleotide sequence ID" value="NZ_CP021744.1"/>
</dbReference>
<dbReference type="EMBL" id="CP021744">
    <property type="protein sequence ID" value="ARZ72336.1"/>
    <property type="molecule type" value="Genomic_DNA"/>
</dbReference>
<organism evidence="1 2">
    <name type="scientific">Streptomyces albireticuli</name>
    <dbReference type="NCBI Taxonomy" id="1940"/>
    <lineage>
        <taxon>Bacteria</taxon>
        <taxon>Bacillati</taxon>
        <taxon>Actinomycetota</taxon>
        <taxon>Actinomycetes</taxon>
        <taxon>Kitasatosporales</taxon>
        <taxon>Streptomycetaceae</taxon>
        <taxon>Streptomyces</taxon>
    </lineage>
</organism>
<reference evidence="1 2" key="1">
    <citation type="submission" date="2017-06" db="EMBL/GenBank/DDBJ databases">
        <title>Streptomyces albireticuli Genome sequencing and assembly.</title>
        <authorList>
            <person name="Wang Y."/>
            <person name="Du B."/>
            <person name="Ding Y."/>
            <person name="Liu H."/>
            <person name="Hou Q."/>
            <person name="Liu K."/>
            <person name="Yao L."/>
            <person name="Wang C."/>
        </authorList>
    </citation>
    <scope>NUCLEOTIDE SEQUENCE [LARGE SCALE GENOMIC DNA]</scope>
    <source>
        <strain evidence="1 2">MDJK11</strain>
    </source>
</reference>
<evidence type="ECO:0008006" key="3">
    <source>
        <dbReference type="Google" id="ProtNLM"/>
    </source>
</evidence>
<protein>
    <recommendedName>
        <fullName evidence="3">Nucleoside-diphosphate kinase</fullName>
    </recommendedName>
</protein>
<evidence type="ECO:0000313" key="2">
    <source>
        <dbReference type="Proteomes" id="UP000195755"/>
    </source>
</evidence>
<evidence type="ECO:0000313" key="1">
    <source>
        <dbReference type="EMBL" id="ARZ72336.1"/>
    </source>
</evidence>
<accession>A0A1Z2LDG6</accession>
<dbReference type="SUPFAM" id="SSF54919">
    <property type="entry name" value="Nucleoside diphosphate kinase, NDK"/>
    <property type="match status" value="1"/>
</dbReference>
<dbReference type="OrthoDB" id="367374at2"/>
<dbReference type="KEGG" id="salj:SMD11_6760"/>
<sequence length="329" mass="33440">MARALVVRARATGRRADTGPAPVPHAVSHVVVLVKPEVMTAGSAADALAEAVRVLGQGDAGVLRAAVMPAGDFLGRGYLLLHYPRLHRVAADGPEALSSGAREELGALLAASGTGGAVGAYEAMTREADLSPAALDERCRAAGIRKLGSGSYASVTELNGRPATVLNGFLPSLAAGYTGPGALVGLLECHSHREIDALRGELLGPLHPFHAPPASLRGALGALAREHGTGLSEGRNAVHLSAGHLEGMFQAWRYFAAADGEGVGSTAFGRSLAERGVSPAAVAALAADHNLAEDSGETVSPHGATENLPRAAVLDRVLRWAATGKGLGT</sequence>